<evidence type="ECO:0000313" key="2">
    <source>
        <dbReference type="EMBL" id="RMB02817.1"/>
    </source>
</evidence>
<gene>
    <name evidence="2" type="ORF">BXY39_3169</name>
</gene>
<keyword evidence="1" id="KW-0472">Membrane</keyword>
<keyword evidence="3" id="KW-1185">Reference proteome</keyword>
<dbReference type="RefSeq" id="WP_147453608.1">
    <property type="nucleotide sequence ID" value="NZ_REFR01000014.1"/>
</dbReference>
<organism evidence="2 3">
    <name type="scientific">Eilatimonas milleporae</name>
    <dbReference type="NCBI Taxonomy" id="911205"/>
    <lineage>
        <taxon>Bacteria</taxon>
        <taxon>Pseudomonadati</taxon>
        <taxon>Pseudomonadota</taxon>
        <taxon>Alphaproteobacteria</taxon>
        <taxon>Kordiimonadales</taxon>
        <taxon>Kordiimonadaceae</taxon>
        <taxon>Eilatimonas</taxon>
    </lineage>
</organism>
<dbReference type="EMBL" id="REFR01000014">
    <property type="protein sequence ID" value="RMB02817.1"/>
    <property type="molecule type" value="Genomic_DNA"/>
</dbReference>
<dbReference type="InParanoid" id="A0A3M0C2D3"/>
<dbReference type="Proteomes" id="UP000271227">
    <property type="component" value="Unassembled WGS sequence"/>
</dbReference>
<feature type="transmembrane region" description="Helical" evidence="1">
    <location>
        <begin position="34"/>
        <end position="57"/>
    </location>
</feature>
<sequence length="70" mass="7827">MSLVPSLLLLTAGIGLVLFGWWRQRAYRPGRLPLIPPFLLQLIGLVLTFAVAAHMIADLSGITWTPPYRR</sequence>
<comment type="caution">
    <text evidence="2">The sequence shown here is derived from an EMBL/GenBank/DDBJ whole genome shotgun (WGS) entry which is preliminary data.</text>
</comment>
<reference evidence="2 3" key="1">
    <citation type="submission" date="2018-10" db="EMBL/GenBank/DDBJ databases">
        <title>Genomic Encyclopedia of Archaeal and Bacterial Type Strains, Phase II (KMG-II): from individual species to whole genera.</title>
        <authorList>
            <person name="Goeker M."/>
        </authorList>
    </citation>
    <scope>NUCLEOTIDE SEQUENCE [LARGE SCALE GENOMIC DNA]</scope>
    <source>
        <strain evidence="2 3">DSM 25217</strain>
    </source>
</reference>
<dbReference type="AlphaFoldDB" id="A0A3M0C2D3"/>
<proteinExistence type="predicted"/>
<accession>A0A3M0C2D3</accession>
<name>A0A3M0C2D3_9PROT</name>
<evidence type="ECO:0000313" key="3">
    <source>
        <dbReference type="Proteomes" id="UP000271227"/>
    </source>
</evidence>
<feature type="transmembrane region" description="Helical" evidence="1">
    <location>
        <begin position="6"/>
        <end position="22"/>
    </location>
</feature>
<keyword evidence="1" id="KW-0812">Transmembrane</keyword>
<protein>
    <submittedName>
        <fullName evidence="2">Uncharacterized protein</fullName>
    </submittedName>
</protein>
<evidence type="ECO:0000256" key="1">
    <source>
        <dbReference type="SAM" id="Phobius"/>
    </source>
</evidence>
<keyword evidence="1" id="KW-1133">Transmembrane helix</keyword>